<dbReference type="EMBL" id="FMXR01000007">
    <property type="protein sequence ID" value="SDB13438.1"/>
    <property type="molecule type" value="Genomic_DNA"/>
</dbReference>
<evidence type="ECO:0000313" key="1">
    <source>
        <dbReference type="EMBL" id="SDB13438.1"/>
    </source>
</evidence>
<evidence type="ECO:0000313" key="2">
    <source>
        <dbReference type="Proteomes" id="UP000199228"/>
    </source>
</evidence>
<accession>A0A1G6AYI9</accession>
<keyword evidence="2" id="KW-1185">Reference proteome</keyword>
<dbReference type="Proteomes" id="UP000199228">
    <property type="component" value="Unassembled WGS sequence"/>
</dbReference>
<proteinExistence type="predicted"/>
<sequence length="239" mass="28220">MMVNTEETLKHFGTFWEIYQFIGCDGRTYDEIKRYLMEECDRPESTARAKINAFQAADDNLYSYHRSDKKVYFDYDKFNDLEDEIDHWLDIETNDYRGEQLAQLKKQFEEIKQEAASWECNYFNNKKLRESQQSNANKRLIDTKQKALNDISYISEQISTLADNMDVRLQLLENRSSLERGLSFVDRVKLFIQTKFGLIPIKELSHMEAQLIQLSGQVTKIKTRYEEELEADGISKEGN</sequence>
<reference evidence="1 2" key="1">
    <citation type="submission" date="2016-10" db="EMBL/GenBank/DDBJ databases">
        <authorList>
            <person name="de Groot N.N."/>
        </authorList>
    </citation>
    <scope>NUCLEOTIDE SEQUENCE [LARGE SCALE GENOMIC DNA]</scope>
    <source>
        <strain evidence="1 2">DSM 3217</strain>
    </source>
</reference>
<organism evidence="1 2">
    <name type="scientific">Eubacterium oxidoreducens</name>
    <dbReference type="NCBI Taxonomy" id="1732"/>
    <lineage>
        <taxon>Bacteria</taxon>
        <taxon>Bacillati</taxon>
        <taxon>Bacillota</taxon>
        <taxon>Clostridia</taxon>
        <taxon>Eubacteriales</taxon>
        <taxon>Eubacteriaceae</taxon>
        <taxon>Eubacterium</taxon>
    </lineage>
</organism>
<name>A0A1G6AYI9_EUBOX</name>
<dbReference type="AlphaFoldDB" id="A0A1G6AYI9"/>
<dbReference type="RefSeq" id="WP_090172915.1">
    <property type="nucleotide sequence ID" value="NZ_FMXR01000007.1"/>
</dbReference>
<protein>
    <submittedName>
        <fullName evidence="1">Uncharacterized protein</fullName>
    </submittedName>
</protein>
<gene>
    <name evidence="1" type="ORF">SAMN02910417_01030</name>
</gene>
<dbReference type="STRING" id="1732.SAMN02910417_01030"/>
<dbReference type="OrthoDB" id="2059499at2"/>